<keyword evidence="5" id="KW-1185">Reference proteome</keyword>
<dbReference type="EMBL" id="BMRB01000001">
    <property type="protein sequence ID" value="GGS17493.1"/>
    <property type="molecule type" value="Genomic_DNA"/>
</dbReference>
<reference evidence="4" key="2">
    <citation type="submission" date="2020-09" db="EMBL/GenBank/DDBJ databases">
        <authorList>
            <person name="Sun Q."/>
            <person name="Ohkuma M."/>
        </authorList>
    </citation>
    <scope>NUCLEOTIDE SEQUENCE</scope>
    <source>
        <strain evidence="4">JCM 3276</strain>
    </source>
</reference>
<dbReference type="SUPFAM" id="SSF69047">
    <property type="entry name" value="Hypothetical protein YjbJ"/>
    <property type="match status" value="1"/>
</dbReference>
<feature type="domain" description="CsbD-like" evidence="3">
    <location>
        <begin position="5"/>
        <end position="55"/>
    </location>
</feature>
<evidence type="ECO:0000259" key="3">
    <source>
        <dbReference type="Pfam" id="PF05532"/>
    </source>
</evidence>
<dbReference type="Gene3D" id="1.10.1470.10">
    <property type="entry name" value="YjbJ"/>
    <property type="match status" value="1"/>
</dbReference>
<accession>A0A918G4W4</accession>
<evidence type="ECO:0000256" key="2">
    <source>
        <dbReference type="SAM" id="MobiDB-lite"/>
    </source>
</evidence>
<gene>
    <name evidence="4" type="ORF">GCM10010171_07380</name>
</gene>
<evidence type="ECO:0000313" key="5">
    <source>
        <dbReference type="Proteomes" id="UP000660680"/>
    </source>
</evidence>
<comment type="caution">
    <text evidence="4">The sequence shown here is derived from an EMBL/GenBank/DDBJ whole genome shotgun (WGS) entry which is preliminary data.</text>
</comment>
<dbReference type="RefSeq" id="WP_189208836.1">
    <property type="nucleotide sequence ID" value="NZ_BMRB01000001.1"/>
</dbReference>
<evidence type="ECO:0000256" key="1">
    <source>
        <dbReference type="ARBA" id="ARBA00009129"/>
    </source>
</evidence>
<dbReference type="Pfam" id="PF05532">
    <property type="entry name" value="CsbD"/>
    <property type="match status" value="1"/>
</dbReference>
<feature type="compositionally biased region" description="Basic and acidic residues" evidence="2">
    <location>
        <begin position="43"/>
        <end position="68"/>
    </location>
</feature>
<comment type="similarity">
    <text evidence="1">Belongs to the UPF0337 (CsbD) family.</text>
</comment>
<dbReference type="AlphaFoldDB" id="A0A918G4W4"/>
<dbReference type="InterPro" id="IPR036629">
    <property type="entry name" value="YjbJ_sf"/>
</dbReference>
<evidence type="ECO:0000313" key="4">
    <source>
        <dbReference type="EMBL" id="GGS17493.1"/>
    </source>
</evidence>
<name>A0A918G4W4_9PSEU</name>
<organism evidence="4 5">
    <name type="scientific">Actinokineospora fastidiosa</name>
    <dbReference type="NCBI Taxonomy" id="1816"/>
    <lineage>
        <taxon>Bacteria</taxon>
        <taxon>Bacillati</taxon>
        <taxon>Actinomycetota</taxon>
        <taxon>Actinomycetes</taxon>
        <taxon>Pseudonocardiales</taxon>
        <taxon>Pseudonocardiaceae</taxon>
        <taxon>Actinokineospora</taxon>
    </lineage>
</organism>
<dbReference type="Proteomes" id="UP000660680">
    <property type="component" value="Unassembled WGS sequence"/>
</dbReference>
<proteinExistence type="inferred from homology"/>
<feature type="region of interest" description="Disordered" evidence="2">
    <location>
        <begin position="1"/>
        <end position="68"/>
    </location>
</feature>
<protein>
    <recommendedName>
        <fullName evidence="3">CsbD-like domain-containing protein</fullName>
    </recommendedName>
</protein>
<feature type="compositionally biased region" description="Basic and acidic residues" evidence="2">
    <location>
        <begin position="1"/>
        <end position="35"/>
    </location>
</feature>
<reference evidence="4" key="1">
    <citation type="journal article" date="2014" name="Int. J. Syst. Evol. Microbiol.">
        <title>Complete genome sequence of Corynebacterium casei LMG S-19264T (=DSM 44701T), isolated from a smear-ripened cheese.</title>
        <authorList>
            <consortium name="US DOE Joint Genome Institute (JGI-PGF)"/>
            <person name="Walter F."/>
            <person name="Albersmeier A."/>
            <person name="Kalinowski J."/>
            <person name="Ruckert C."/>
        </authorList>
    </citation>
    <scope>NUCLEOTIDE SEQUENCE</scope>
    <source>
        <strain evidence="4">JCM 3276</strain>
    </source>
</reference>
<sequence length="68" mass="7616">MSMFDKAKDKAEQMLGHAKEKLGHATDNRDMEASGKADQTSGEIKEAGHTLRDRATGAVRDMKDRFHR</sequence>
<dbReference type="InterPro" id="IPR008462">
    <property type="entry name" value="CsbD"/>
</dbReference>